<comment type="caution">
    <text evidence="1">The sequence shown here is derived from an EMBL/GenBank/DDBJ whole genome shotgun (WGS) entry which is preliminary data.</text>
</comment>
<evidence type="ECO:0000313" key="2">
    <source>
        <dbReference type="Proteomes" id="UP000232163"/>
    </source>
</evidence>
<sequence length="192" mass="20828">MAVVYFVTHPEVVIDPAVPVPDWGLSEKGKARLEAFCTRPELARVTDVFVSDERKAKDCAMLLQAVRGLSFTVDHRLGENDRSSTGYVAPPRFWEIVDEFFAKPTESTSGWERAIDAQMRIRSAVADCIAARTGSGDLIIFAHGGVGALLLSSLTSQPISRGTDQPINGGGCYFTFDSDSMALLSGWSDIVP</sequence>
<dbReference type="AlphaFoldDB" id="A0A2N9VR35"/>
<gene>
    <name evidence="1" type="ORF">B5P45_23105</name>
</gene>
<proteinExistence type="predicted"/>
<dbReference type="SUPFAM" id="SSF53254">
    <property type="entry name" value="Phosphoglycerate mutase-like"/>
    <property type="match status" value="1"/>
</dbReference>
<dbReference type="Proteomes" id="UP000232163">
    <property type="component" value="Unassembled WGS sequence"/>
</dbReference>
<dbReference type="Gene3D" id="3.40.50.1240">
    <property type="entry name" value="Phosphoglycerate mutase-like"/>
    <property type="match status" value="1"/>
</dbReference>
<dbReference type="InterPro" id="IPR013078">
    <property type="entry name" value="His_Pase_superF_clade-1"/>
</dbReference>
<dbReference type="KEGG" id="pht:BLM14_12655"/>
<keyword evidence="2" id="KW-1185">Reference proteome</keyword>
<organism evidence="1 2">
    <name type="scientific">Phyllobacterium zundukense</name>
    <dbReference type="NCBI Taxonomy" id="1867719"/>
    <lineage>
        <taxon>Bacteria</taxon>
        <taxon>Pseudomonadati</taxon>
        <taxon>Pseudomonadota</taxon>
        <taxon>Alphaproteobacteria</taxon>
        <taxon>Hyphomicrobiales</taxon>
        <taxon>Phyllobacteriaceae</taxon>
        <taxon>Phyllobacterium</taxon>
    </lineage>
</organism>
<reference evidence="1 2" key="1">
    <citation type="journal article" date="2017" name="Int J Environ Stud">
        <title>Does the Miocene-Pliocene relict legume Oxytropis triphylla form nitrogen-fixing nodules with a combination of bacterial strains?</title>
        <authorList>
            <person name="Safronova V."/>
            <person name="Belimov A."/>
            <person name="Sazanova A."/>
            <person name="Kuznetsova I."/>
            <person name="Popova J."/>
            <person name="Andronov E."/>
            <person name="Verkhozina A."/>
            <person name="Tikhonovich I."/>
        </authorList>
    </citation>
    <scope>NUCLEOTIDE SEQUENCE [LARGE SCALE GENOMIC DNA]</scope>
    <source>
        <strain evidence="1 2">Tri-38</strain>
    </source>
</reference>
<dbReference type="RefSeq" id="WP_099999713.1">
    <property type="nucleotide sequence ID" value="NZ_CP017940.1"/>
</dbReference>
<evidence type="ECO:0000313" key="1">
    <source>
        <dbReference type="EMBL" id="PIO41953.1"/>
    </source>
</evidence>
<evidence type="ECO:0008006" key="3">
    <source>
        <dbReference type="Google" id="ProtNLM"/>
    </source>
</evidence>
<dbReference type="InterPro" id="IPR029033">
    <property type="entry name" value="His_PPase_superfam"/>
</dbReference>
<dbReference type="EMBL" id="MZMT01000053">
    <property type="protein sequence ID" value="PIO41953.1"/>
    <property type="molecule type" value="Genomic_DNA"/>
</dbReference>
<dbReference type="OrthoDB" id="34197at2"/>
<protein>
    <recommendedName>
        <fullName evidence="3">Histidine phosphatase family protein</fullName>
    </recommendedName>
</protein>
<name>A0A2N9VR35_9HYPH</name>
<accession>A0A2N9VR35</accession>
<dbReference type="Pfam" id="PF00300">
    <property type="entry name" value="His_Phos_1"/>
    <property type="match status" value="1"/>
</dbReference>